<gene>
    <name evidence="1" type="ORF">HPB50_004972</name>
</gene>
<evidence type="ECO:0000313" key="2">
    <source>
        <dbReference type="Proteomes" id="UP000821845"/>
    </source>
</evidence>
<sequence>MNKSEADAFALALSDIRDLKESFEALLSKHATAEIEIKQLKRKVEMLEKANAVRLADGAENQKLKDELRGILESRKALLADCRAYCTQVYTISKELDSYKKGLLQLVACSLPSHPGSRPGWWFLVPGSRFPILFLIPGSPSQPVGSIGPGWGVPPWS</sequence>
<name>A0ACB7TCU3_HYAAI</name>
<evidence type="ECO:0000313" key="1">
    <source>
        <dbReference type="EMBL" id="KAH6944768.1"/>
    </source>
</evidence>
<keyword evidence="2" id="KW-1185">Reference proteome</keyword>
<comment type="caution">
    <text evidence="1">The sequence shown here is derived from an EMBL/GenBank/DDBJ whole genome shotgun (WGS) entry which is preliminary data.</text>
</comment>
<reference evidence="1" key="1">
    <citation type="submission" date="2020-05" db="EMBL/GenBank/DDBJ databases">
        <title>Large-scale comparative analyses of tick genomes elucidate their genetic diversity and vector capacities.</title>
        <authorList>
            <person name="Jia N."/>
            <person name="Wang J."/>
            <person name="Shi W."/>
            <person name="Du L."/>
            <person name="Sun Y."/>
            <person name="Zhan W."/>
            <person name="Jiang J."/>
            <person name="Wang Q."/>
            <person name="Zhang B."/>
            <person name="Ji P."/>
            <person name="Sakyi L.B."/>
            <person name="Cui X."/>
            <person name="Yuan T."/>
            <person name="Jiang B."/>
            <person name="Yang W."/>
            <person name="Lam T.T.-Y."/>
            <person name="Chang Q."/>
            <person name="Ding S."/>
            <person name="Wang X."/>
            <person name="Zhu J."/>
            <person name="Ruan X."/>
            <person name="Zhao L."/>
            <person name="Wei J."/>
            <person name="Que T."/>
            <person name="Du C."/>
            <person name="Cheng J."/>
            <person name="Dai P."/>
            <person name="Han X."/>
            <person name="Huang E."/>
            <person name="Gao Y."/>
            <person name="Liu J."/>
            <person name="Shao H."/>
            <person name="Ye R."/>
            <person name="Li L."/>
            <person name="Wei W."/>
            <person name="Wang X."/>
            <person name="Wang C."/>
            <person name="Yang T."/>
            <person name="Huo Q."/>
            <person name="Li W."/>
            <person name="Guo W."/>
            <person name="Chen H."/>
            <person name="Zhou L."/>
            <person name="Ni X."/>
            <person name="Tian J."/>
            <person name="Zhou Y."/>
            <person name="Sheng Y."/>
            <person name="Liu T."/>
            <person name="Pan Y."/>
            <person name="Xia L."/>
            <person name="Li J."/>
            <person name="Zhao F."/>
            <person name="Cao W."/>
        </authorList>
    </citation>
    <scope>NUCLEOTIDE SEQUENCE</scope>
    <source>
        <strain evidence="1">Hyas-2018</strain>
    </source>
</reference>
<proteinExistence type="predicted"/>
<organism evidence="1 2">
    <name type="scientific">Hyalomma asiaticum</name>
    <name type="common">Tick</name>
    <dbReference type="NCBI Taxonomy" id="266040"/>
    <lineage>
        <taxon>Eukaryota</taxon>
        <taxon>Metazoa</taxon>
        <taxon>Ecdysozoa</taxon>
        <taxon>Arthropoda</taxon>
        <taxon>Chelicerata</taxon>
        <taxon>Arachnida</taxon>
        <taxon>Acari</taxon>
        <taxon>Parasitiformes</taxon>
        <taxon>Ixodida</taxon>
        <taxon>Ixodoidea</taxon>
        <taxon>Ixodidae</taxon>
        <taxon>Hyalomminae</taxon>
        <taxon>Hyalomma</taxon>
    </lineage>
</organism>
<dbReference type="Proteomes" id="UP000821845">
    <property type="component" value="Chromosome 1"/>
</dbReference>
<dbReference type="EMBL" id="CM023481">
    <property type="protein sequence ID" value="KAH6944768.1"/>
    <property type="molecule type" value="Genomic_DNA"/>
</dbReference>
<accession>A0ACB7TCU3</accession>
<protein>
    <submittedName>
        <fullName evidence="1">Uncharacterized protein</fullName>
    </submittedName>
</protein>